<dbReference type="InterPro" id="IPR028098">
    <property type="entry name" value="Glyco_trans_4-like_N"/>
</dbReference>
<dbReference type="Proteomes" id="UP000199074">
    <property type="component" value="Unassembled WGS sequence"/>
</dbReference>
<keyword evidence="1" id="KW-0328">Glycosyltransferase</keyword>
<evidence type="ECO:0000256" key="1">
    <source>
        <dbReference type="ARBA" id="ARBA00022676"/>
    </source>
</evidence>
<protein>
    <submittedName>
        <fullName evidence="5">Glycosyltransferase involved in cell wall bisynthesis</fullName>
    </submittedName>
</protein>
<evidence type="ECO:0000259" key="3">
    <source>
        <dbReference type="Pfam" id="PF00534"/>
    </source>
</evidence>
<dbReference type="SUPFAM" id="SSF53756">
    <property type="entry name" value="UDP-Glycosyltransferase/glycogen phosphorylase"/>
    <property type="match status" value="1"/>
</dbReference>
<sequence>MVLATDSLQPSGLGEHMLTLAQSMSGRFDAVIAAGESEGGQGLLKSAAEAGLRVKAFEPYALQPFKTWLTQYADLLHVHAGIGWEGHDLTRIGKAAGLPVVRTEHLPYLLTSPVQQAEYRACLLSVDRVITVSRAAYDSFTSRHGVDSFALVLNGIEPKVSRGKRKDIRSSLGIAEDAQMVLTVARFTPQKGYRSLLEAVPKVLAQVPRSRFVWVGEGPEFPELGTEVREADLADAVTLLGHRADVPDLLSAADLVVLPSLFEGLPLVLLEAMAAGVPVVATRIGGSVEAVGEAHPFLAQPANADDLAAAIVAALSDPVAARIAAEAGRQRFDRTFKASRMAAETADLYSSLLPTPSSQPQVRSA</sequence>
<dbReference type="EMBL" id="FPCK01000004">
    <property type="protein sequence ID" value="SFV38472.1"/>
    <property type="molecule type" value="Genomic_DNA"/>
</dbReference>
<evidence type="ECO:0000256" key="2">
    <source>
        <dbReference type="ARBA" id="ARBA00022679"/>
    </source>
</evidence>
<keyword evidence="2 5" id="KW-0808">Transferase</keyword>
<dbReference type="AlphaFoldDB" id="A0A1I7NV09"/>
<keyword evidence="6" id="KW-1185">Reference proteome</keyword>
<dbReference type="Pfam" id="PF13439">
    <property type="entry name" value="Glyco_transf_4"/>
    <property type="match status" value="1"/>
</dbReference>
<evidence type="ECO:0000259" key="4">
    <source>
        <dbReference type="Pfam" id="PF13439"/>
    </source>
</evidence>
<dbReference type="CDD" id="cd03801">
    <property type="entry name" value="GT4_PimA-like"/>
    <property type="match status" value="1"/>
</dbReference>
<evidence type="ECO:0000313" key="6">
    <source>
        <dbReference type="Proteomes" id="UP000199074"/>
    </source>
</evidence>
<dbReference type="STRING" id="429728.SAMN05216456_3454"/>
<dbReference type="PANTHER" id="PTHR12526">
    <property type="entry name" value="GLYCOSYLTRANSFERASE"/>
    <property type="match status" value="1"/>
</dbReference>
<accession>A0A1I7NV09</accession>
<feature type="domain" description="Glycosyltransferase subfamily 4-like N-terminal" evidence="4">
    <location>
        <begin position="11"/>
        <end position="158"/>
    </location>
</feature>
<feature type="domain" description="Glycosyl transferase family 1" evidence="3">
    <location>
        <begin position="165"/>
        <end position="331"/>
    </location>
</feature>
<dbReference type="PANTHER" id="PTHR12526:SF510">
    <property type="entry name" value="D-INOSITOL 3-PHOSPHATE GLYCOSYLTRANSFERASE"/>
    <property type="match status" value="1"/>
</dbReference>
<evidence type="ECO:0000313" key="5">
    <source>
        <dbReference type="EMBL" id="SFV38472.1"/>
    </source>
</evidence>
<dbReference type="GO" id="GO:0016757">
    <property type="term" value="F:glycosyltransferase activity"/>
    <property type="evidence" value="ECO:0007669"/>
    <property type="project" value="UniProtKB-KW"/>
</dbReference>
<reference evidence="5 6" key="1">
    <citation type="submission" date="2016-10" db="EMBL/GenBank/DDBJ databases">
        <authorList>
            <person name="de Groot N.N."/>
        </authorList>
    </citation>
    <scope>NUCLEOTIDE SEQUENCE [LARGE SCALE GENOMIC DNA]</scope>
    <source>
        <strain evidence="5 6">IPL20</strain>
    </source>
</reference>
<proteinExistence type="predicted"/>
<dbReference type="Gene3D" id="3.40.50.2000">
    <property type="entry name" value="Glycogen Phosphorylase B"/>
    <property type="match status" value="2"/>
</dbReference>
<dbReference type="Pfam" id="PF00534">
    <property type="entry name" value="Glycos_transf_1"/>
    <property type="match status" value="1"/>
</dbReference>
<organism evidence="5 6">
    <name type="scientific">Devosia crocina</name>
    <dbReference type="NCBI Taxonomy" id="429728"/>
    <lineage>
        <taxon>Bacteria</taxon>
        <taxon>Pseudomonadati</taxon>
        <taxon>Pseudomonadota</taxon>
        <taxon>Alphaproteobacteria</taxon>
        <taxon>Hyphomicrobiales</taxon>
        <taxon>Devosiaceae</taxon>
        <taxon>Devosia</taxon>
    </lineage>
</organism>
<name>A0A1I7NV09_9HYPH</name>
<gene>
    <name evidence="5" type="ORF">SAMN05216456_3454</name>
</gene>
<dbReference type="InterPro" id="IPR001296">
    <property type="entry name" value="Glyco_trans_1"/>
</dbReference>